<feature type="domain" description="ELP1 three-helical bundle" evidence="11">
    <location>
        <begin position="1080"/>
        <end position="1259"/>
    </location>
</feature>
<feature type="domain" description="ELP1 N-terminal second beta-propeller" evidence="8">
    <location>
        <begin position="398"/>
        <end position="663"/>
    </location>
</feature>
<proteinExistence type="inferred from homology"/>
<dbReference type="Pfam" id="PF04762">
    <property type="entry name" value="Beta-prop_ELP1_1st"/>
    <property type="match status" value="1"/>
</dbReference>
<name>A0A420IEU9_9PEZI</name>
<accession>A0A420IEU9</accession>
<dbReference type="GO" id="GO:0005634">
    <property type="term" value="C:nucleus"/>
    <property type="evidence" value="ECO:0007669"/>
    <property type="project" value="UniProtKB-SubCell"/>
</dbReference>
<dbReference type="EMBL" id="MCBS01024605">
    <property type="protein sequence ID" value="RKF73049.1"/>
    <property type="molecule type" value="Genomic_DNA"/>
</dbReference>
<evidence type="ECO:0000259" key="11">
    <source>
        <dbReference type="Pfam" id="PF23936"/>
    </source>
</evidence>
<evidence type="ECO:0000259" key="10">
    <source>
        <dbReference type="Pfam" id="PF23925"/>
    </source>
</evidence>
<comment type="function">
    <text evidence="5">Component of the elongator complex which is required for multiple tRNA modifications, including mcm5U (5-methoxycarbonylmethyl uridine), mcm5s2U (5-methoxycarbonylmethyl-2-thiouridine), and ncm5U (5-carbamoylmethyl uridine). The elongator complex catalyzes formation of carboxymethyluridine in the wobble base at position 34 in tRNAs.</text>
</comment>
<dbReference type="Pfam" id="PF23797">
    <property type="entry name" value="Beta-prop_ELP1_2nd"/>
    <property type="match status" value="1"/>
</dbReference>
<feature type="domain" description="ELP1 alpha-solenoid" evidence="10">
    <location>
        <begin position="687"/>
        <end position="898"/>
    </location>
</feature>
<dbReference type="Proteomes" id="UP000285326">
    <property type="component" value="Unassembled WGS sequence"/>
</dbReference>
<dbReference type="InterPro" id="IPR056165">
    <property type="entry name" value="Beta-prop_ELP1_2nd"/>
</dbReference>
<dbReference type="InterPro" id="IPR056166">
    <property type="entry name" value="TPR_ELP1"/>
</dbReference>
<evidence type="ECO:0000256" key="6">
    <source>
        <dbReference type="SAM" id="MobiDB-lite"/>
    </source>
</evidence>
<dbReference type="UniPathway" id="UPA00988"/>
<evidence type="ECO:0000313" key="13">
    <source>
        <dbReference type="Proteomes" id="UP000285326"/>
    </source>
</evidence>
<dbReference type="GO" id="GO:0033588">
    <property type="term" value="C:elongator holoenzyme complex"/>
    <property type="evidence" value="ECO:0007669"/>
    <property type="project" value="InterPro"/>
</dbReference>
<dbReference type="PIRSF" id="PIRSF017233">
    <property type="entry name" value="IKAP"/>
    <property type="match status" value="1"/>
</dbReference>
<dbReference type="GO" id="GO:0002926">
    <property type="term" value="P:tRNA wobble base 5-methoxycarbonylmethyl-2-thiouridinylation"/>
    <property type="evidence" value="ECO:0007669"/>
    <property type="project" value="TreeGrafter"/>
</dbReference>
<evidence type="ECO:0000256" key="2">
    <source>
        <dbReference type="ARBA" id="ARBA00006086"/>
    </source>
</evidence>
<feature type="domain" description="ELP1 TPR" evidence="9">
    <location>
        <begin position="907"/>
        <end position="1068"/>
    </location>
</feature>
<dbReference type="GO" id="GO:0000049">
    <property type="term" value="F:tRNA binding"/>
    <property type="evidence" value="ECO:0007669"/>
    <property type="project" value="TreeGrafter"/>
</dbReference>
<dbReference type="GO" id="GO:0005829">
    <property type="term" value="C:cytosol"/>
    <property type="evidence" value="ECO:0007669"/>
    <property type="project" value="TreeGrafter"/>
</dbReference>
<organism evidence="12 13">
    <name type="scientific">Golovinomyces cichoracearum</name>
    <dbReference type="NCBI Taxonomy" id="62708"/>
    <lineage>
        <taxon>Eukaryota</taxon>
        <taxon>Fungi</taxon>
        <taxon>Dikarya</taxon>
        <taxon>Ascomycota</taxon>
        <taxon>Pezizomycotina</taxon>
        <taxon>Leotiomycetes</taxon>
        <taxon>Erysiphales</taxon>
        <taxon>Erysiphaceae</taxon>
        <taxon>Golovinomyces</taxon>
    </lineage>
</organism>
<evidence type="ECO:0000259" key="9">
    <source>
        <dbReference type="Pfam" id="PF23878"/>
    </source>
</evidence>
<comment type="caution">
    <text evidence="12">The sequence shown here is derived from an EMBL/GenBank/DDBJ whole genome shotgun (WGS) entry which is preliminary data.</text>
</comment>
<evidence type="ECO:0000259" key="8">
    <source>
        <dbReference type="Pfam" id="PF23797"/>
    </source>
</evidence>
<keyword evidence="3 5" id="KW-0963">Cytoplasm</keyword>
<dbReference type="Pfam" id="PF23925">
    <property type="entry name" value="A-sol_ELP1"/>
    <property type="match status" value="1"/>
</dbReference>
<evidence type="ECO:0000259" key="7">
    <source>
        <dbReference type="Pfam" id="PF04762"/>
    </source>
</evidence>
<evidence type="ECO:0000313" key="12">
    <source>
        <dbReference type="EMBL" id="RKF73049.1"/>
    </source>
</evidence>
<evidence type="ECO:0000256" key="5">
    <source>
        <dbReference type="PIRNR" id="PIRNR017233"/>
    </source>
</evidence>
<sequence length="1309" mass="147526">MKNLRNTHYNKWKIPDARQITATAWDVATDTVLCTIGPSENDAVIELIRIDMKSKPLTHQSIASWEALCPNPDIVCDEVISLQYFADILTTYVIFKGGDIVAIIENSFQNEKEIELIGSFDEGITAAKWSPDEELLAITTNKDKLIFMSKKIEVVKEVILSSEDLKLSNQISVGWGKKETQFRGKGARALKDPTMPDKIDEGVLSPNDDFKVSMSWRGDGAYIVISSVEAKKRRVLRVYSRECVLDSVSEPIDGLEGALSWRPSGNIIASIQRLENRVDVVFFERNGLRHGQFSLRLTPAQLKCSSKNIQLKWNSDSTVLAVIMAEHLEFWTTGNYHWYLKQQISYGSEMPVIPLLWHPEMPLRCMFASKDSLTTVEYICTTVQTAASPLKDFGVVAVIDGKTVRVTPFRTANIPPPMSLLEIEVESNVIDVSLNEITYSIAILHHTGISIFGLTNIEDPSAFHYLIKDICLIETNNSNTLYQQISWSCDNVIVTLQSSGFKSSLTRSCFDKDCNKTEMIESADAKCASKSSSILTLSSFFEGNCIHAFTQNNKGEIQSLENDDRSSFQFKFPFYLPWVQLVSYRGKIFAVGMSSNGSLYANNLLIAKNCTSFLTTQVHIIFTTTSHTLKFIHITDIENLDVLPNDIEVDERCRNIERGARLVTAIPTDLSVVLQMPRGNLETIYPRAMVLAGIRKLIEEKNYKKAYTHCRTHRVDMNLLYDYAPQQFLLNVELFVNQIKRITYLDLFLSSLREEDVAKTMYKETRISSTNNSNFRTQTHEMKSDAEEFSEKTSKINKICDACLQVFKTRTSEYLQNIVTALVCKSPPALDDGLIIIANLIDNSPLLAEKAAQHICFLADVNKLYDNALGLYNIDLALRIVQNSQRDPQEYLPFLQNLQDMTPLRRQFSIDNHLGKHAKALIWLYEIDEFDEIKAYVQKHSLYLDALSLYQHKPTNYTIIMSLYASFLESKSDYSSAALAYESLSNYTNATSCYLSSGSSYWRQTLHCALSQSPPISGQALIELATSLYDALYESKDFYSAATIQLEYLSSVPDACNTLCKGHFFVEALHLCTLKKQPELLQSVIEPGLIEAFASSTGLLTDFKAQILAQVPRIRELREKALRDPLAFYEGERSGVNADIPDDISVVADSHLSTNCSLFTRYTGKVKSSTVGSMTSRATSKHRKKEERKRAKGKKGSVYEEEYLVNSFERLIRRVESTRGEISRLIEGLIRRGMWEQAKSLETSLEALVKSCASTVPEVFKVETKSLETHHDLPKQTGGAAVLQESFEALERGKDVPIIAPFKKMSLLG</sequence>
<protein>
    <recommendedName>
        <fullName evidence="5">Elongator complex protein 1</fullName>
    </recommendedName>
</protein>
<dbReference type="InterPro" id="IPR006849">
    <property type="entry name" value="Elp1"/>
</dbReference>
<feature type="domain" description="ELP1 first N-terminal beta-propeller" evidence="7">
    <location>
        <begin position="1"/>
        <end position="360"/>
    </location>
</feature>
<dbReference type="InterPro" id="IPR056167">
    <property type="entry name" value="A-sol_ELP1"/>
</dbReference>
<comment type="subcellular location">
    <subcellularLocation>
        <location evidence="5">Cytoplasm</location>
    </subcellularLocation>
    <subcellularLocation>
        <location evidence="5">Nucleus</location>
    </subcellularLocation>
</comment>
<dbReference type="SUPFAM" id="SSF69322">
    <property type="entry name" value="Tricorn protease domain 2"/>
    <property type="match status" value="1"/>
</dbReference>
<keyword evidence="4" id="KW-0819">tRNA processing</keyword>
<gene>
    <name evidence="12" type="ORF">GcM1_246217</name>
</gene>
<feature type="compositionally biased region" description="Basic residues" evidence="6">
    <location>
        <begin position="1179"/>
        <end position="1193"/>
    </location>
</feature>
<dbReference type="InterPro" id="IPR056169">
    <property type="entry name" value="HB_ELP1"/>
</dbReference>
<reference evidence="12 13" key="1">
    <citation type="journal article" date="2018" name="BMC Genomics">
        <title>Comparative genome analyses reveal sequence features reflecting distinct modes of host-adaptation between dicot and monocot powdery mildew.</title>
        <authorList>
            <person name="Wu Y."/>
            <person name="Ma X."/>
            <person name="Pan Z."/>
            <person name="Kale S.D."/>
            <person name="Song Y."/>
            <person name="King H."/>
            <person name="Zhang Q."/>
            <person name="Presley C."/>
            <person name="Deng X."/>
            <person name="Wei C.I."/>
            <person name="Xiao S."/>
        </authorList>
    </citation>
    <scope>NUCLEOTIDE SEQUENCE [LARGE SCALE GENOMIC DNA]</scope>
    <source>
        <strain evidence="12">UMSG1</strain>
    </source>
</reference>
<dbReference type="PANTHER" id="PTHR12747:SF0">
    <property type="entry name" value="ELONGATOR COMPLEX PROTEIN 1"/>
    <property type="match status" value="1"/>
</dbReference>
<dbReference type="PANTHER" id="PTHR12747">
    <property type="entry name" value="ELONGATOR COMPLEX PROTEIN 1"/>
    <property type="match status" value="1"/>
</dbReference>
<evidence type="ECO:0000256" key="3">
    <source>
        <dbReference type="ARBA" id="ARBA00022490"/>
    </source>
</evidence>
<feature type="region of interest" description="Disordered" evidence="6">
    <location>
        <begin position="1170"/>
        <end position="1193"/>
    </location>
</feature>
<evidence type="ECO:0000256" key="4">
    <source>
        <dbReference type="ARBA" id="ARBA00022694"/>
    </source>
</evidence>
<comment type="similarity">
    <text evidence="2 5">Belongs to the ELP1/IKA1 family.</text>
</comment>
<comment type="pathway">
    <text evidence="1">tRNA modification; 5-methoxycarbonylmethyl-2-thiouridine-tRNA biosynthesis.</text>
</comment>
<keyword evidence="5" id="KW-0539">Nucleus</keyword>
<dbReference type="InterPro" id="IPR056164">
    <property type="entry name" value="Beta-prop_ELP1_1st"/>
</dbReference>
<dbReference type="Pfam" id="PF23878">
    <property type="entry name" value="TPR_ELP1"/>
    <property type="match status" value="1"/>
</dbReference>
<dbReference type="Pfam" id="PF23936">
    <property type="entry name" value="HB_ELP1"/>
    <property type="match status" value="1"/>
</dbReference>
<evidence type="ECO:0000256" key="1">
    <source>
        <dbReference type="ARBA" id="ARBA00005043"/>
    </source>
</evidence>